<comment type="cofactor">
    <cofactor evidence="1">
        <name>FAD</name>
        <dbReference type="ChEBI" id="CHEBI:57692"/>
    </cofactor>
</comment>
<dbReference type="InterPro" id="IPR027477">
    <property type="entry name" value="Succ_DH/fumarate_Rdtase_cat_sf"/>
</dbReference>
<keyword evidence="4 5" id="KW-0560">Oxidoreductase</keyword>
<sequence>MWDAELDVAVAGAGGCGLVAALAAAEKGLEVGVFEKTDFVLGNTAASAGMIPAANTRFQKEEGIFETAEEMTEDILRKNHHESDYDLTLALCKESGPLIEWMADKLQIQLSLVKEFKYPGQRNFRMHAPPSRSGLELIKKLKQAVAKSDKIYLLLQSEVSELITNENNEVIGIEVKTDDGVQRIKAKKVILATNGFGANKEMVSKYIPEIADALYFGYEANTGDAIRMGEKVGASYASLTSYQGHSAVAKSQGILVTWGTIMMGGFMVNQNGERFGDESHGYSEFAVQVLNQPGQCGYIIFDQHIYDQLISIEDFKQLVEMKAFKTSDSIDKLAKMLDLPTENLQKTFKLVDVAVEKGIDAYGRTVWPKKLTPTYYAIKVSPALFHTQGGLQINSNAQVINKNGNSIKNLYAGGGAAVGISGNHSYGYMSGNGLLAALGFGKIAGNHAALTILNEGIEIL</sequence>
<keyword evidence="8" id="KW-1185">Reference proteome</keyword>
<evidence type="ECO:0000256" key="2">
    <source>
        <dbReference type="ARBA" id="ARBA00022630"/>
    </source>
</evidence>
<dbReference type="InterPro" id="IPR010960">
    <property type="entry name" value="Flavocytochrome_c"/>
</dbReference>
<dbReference type="Pfam" id="PF00890">
    <property type="entry name" value="FAD_binding_2"/>
    <property type="match status" value="1"/>
</dbReference>
<dbReference type="Gene3D" id="3.90.700.10">
    <property type="entry name" value="Succinate dehydrogenase/fumarate reductase flavoprotein, catalytic domain"/>
    <property type="match status" value="1"/>
</dbReference>
<evidence type="ECO:0000256" key="1">
    <source>
        <dbReference type="ARBA" id="ARBA00001974"/>
    </source>
</evidence>
<evidence type="ECO:0000259" key="6">
    <source>
        <dbReference type="Pfam" id="PF00890"/>
    </source>
</evidence>
<proteinExistence type="inferred from homology"/>
<evidence type="ECO:0000256" key="5">
    <source>
        <dbReference type="RuleBase" id="RU366062"/>
    </source>
</evidence>
<dbReference type="PRINTS" id="PR00411">
    <property type="entry name" value="PNDRDTASEI"/>
</dbReference>
<dbReference type="PANTHER" id="PTHR43400:SF7">
    <property type="entry name" value="FAD-DEPENDENT OXIDOREDUCTASE 2 FAD BINDING DOMAIN-CONTAINING PROTEIN"/>
    <property type="match status" value="1"/>
</dbReference>
<feature type="domain" description="FAD-dependent oxidoreductase 2 FAD-binding" evidence="6">
    <location>
        <begin position="7"/>
        <end position="433"/>
    </location>
</feature>
<keyword evidence="2 5" id="KW-0285">Flavoprotein</keyword>
<dbReference type="InterPro" id="IPR036188">
    <property type="entry name" value="FAD/NAD-bd_sf"/>
</dbReference>
<evidence type="ECO:0000256" key="3">
    <source>
        <dbReference type="ARBA" id="ARBA00022827"/>
    </source>
</evidence>
<dbReference type="SUPFAM" id="SSF56425">
    <property type="entry name" value="Succinate dehydrogenase/fumarate reductase flavoprotein, catalytic domain"/>
    <property type="match status" value="1"/>
</dbReference>
<reference evidence="7 8" key="1">
    <citation type="submission" date="2020-08" db="EMBL/GenBank/DDBJ databases">
        <title>A Genomic Blueprint of the Chicken Gut Microbiome.</title>
        <authorList>
            <person name="Gilroy R."/>
            <person name="Ravi A."/>
            <person name="Getino M."/>
            <person name="Pursley I."/>
            <person name="Horton D.L."/>
            <person name="Alikhan N.-F."/>
            <person name="Baker D."/>
            <person name="Gharbi K."/>
            <person name="Hall N."/>
            <person name="Watson M."/>
            <person name="Adriaenssens E.M."/>
            <person name="Foster-Nyarko E."/>
            <person name="Jarju S."/>
            <person name="Secka A."/>
            <person name="Antonio M."/>
            <person name="Oren A."/>
            <person name="Chaudhuri R."/>
            <person name="La Ragione R.M."/>
            <person name="Hildebrand F."/>
            <person name="Pallen M.J."/>
        </authorList>
    </citation>
    <scope>NUCLEOTIDE SEQUENCE [LARGE SCALE GENOMIC DNA]</scope>
    <source>
        <strain evidence="7 8">Sa5YUA1</strain>
    </source>
</reference>
<dbReference type="SUPFAM" id="SSF51905">
    <property type="entry name" value="FAD/NAD(P)-binding domain"/>
    <property type="match status" value="1"/>
</dbReference>
<dbReference type="PANTHER" id="PTHR43400">
    <property type="entry name" value="FUMARATE REDUCTASE"/>
    <property type="match status" value="1"/>
</dbReference>
<dbReference type="Gene3D" id="3.50.50.60">
    <property type="entry name" value="FAD/NAD(P)-binding domain"/>
    <property type="match status" value="1"/>
</dbReference>
<evidence type="ECO:0000256" key="4">
    <source>
        <dbReference type="ARBA" id="ARBA00023002"/>
    </source>
</evidence>
<accession>A0ABR8QLI4</accession>
<comment type="caution">
    <text evidence="7">The sequence shown here is derived from an EMBL/GenBank/DDBJ whole genome shotgun (WGS) entry which is preliminary data.</text>
</comment>
<organism evidence="7 8">
    <name type="scientific">Cytobacillus stercorigallinarum</name>
    <dbReference type="NCBI Taxonomy" id="2762240"/>
    <lineage>
        <taxon>Bacteria</taxon>
        <taxon>Bacillati</taxon>
        <taxon>Bacillota</taxon>
        <taxon>Bacilli</taxon>
        <taxon>Bacillales</taxon>
        <taxon>Bacillaceae</taxon>
        <taxon>Cytobacillus</taxon>
    </lineage>
</organism>
<comment type="similarity">
    <text evidence="5">Belongs to the FAD-dependent oxidoreductase 2 family. FRD/SDH subfamily.</text>
</comment>
<dbReference type="InterPro" id="IPR003953">
    <property type="entry name" value="FAD-dep_OxRdtase_2_FAD-bd"/>
</dbReference>
<dbReference type="EMBL" id="JACSQT010000002">
    <property type="protein sequence ID" value="MBD7936378.1"/>
    <property type="molecule type" value="Genomic_DNA"/>
</dbReference>
<name>A0ABR8QLI4_9BACI</name>
<dbReference type="NCBIfam" id="TIGR01813">
    <property type="entry name" value="flavo_cyto_c"/>
    <property type="match status" value="1"/>
</dbReference>
<evidence type="ECO:0000313" key="7">
    <source>
        <dbReference type="EMBL" id="MBD7936378.1"/>
    </source>
</evidence>
<dbReference type="InterPro" id="IPR050315">
    <property type="entry name" value="FAD-oxidoreductase_2"/>
</dbReference>
<evidence type="ECO:0000313" key="8">
    <source>
        <dbReference type="Proteomes" id="UP000657931"/>
    </source>
</evidence>
<keyword evidence="3 5" id="KW-0274">FAD</keyword>
<gene>
    <name evidence="7" type="ORF">H9655_05010</name>
</gene>
<dbReference type="Proteomes" id="UP000657931">
    <property type="component" value="Unassembled WGS sequence"/>
</dbReference>
<protein>
    <submittedName>
        <fullName evidence="7">Flavocytochrome c</fullName>
    </submittedName>
</protein>